<dbReference type="InterPro" id="IPR028163">
    <property type="entry name" value="HAUS_6_N"/>
</dbReference>
<dbReference type="CTD" id="54801"/>
<dbReference type="InterPro" id="IPR026797">
    <property type="entry name" value="HAUS_6"/>
</dbReference>
<evidence type="ECO:0000313" key="4">
    <source>
        <dbReference type="Proteomes" id="UP000504627"/>
    </source>
</evidence>
<gene>
    <name evidence="5" type="primary">HAUS6</name>
</gene>
<organism evidence="4 5">
    <name type="scientific">Pipra filicauda</name>
    <name type="common">Wire-tailed manakin</name>
    <dbReference type="NCBI Taxonomy" id="649802"/>
    <lineage>
        <taxon>Eukaryota</taxon>
        <taxon>Metazoa</taxon>
        <taxon>Chordata</taxon>
        <taxon>Craniata</taxon>
        <taxon>Vertebrata</taxon>
        <taxon>Euteleostomi</taxon>
        <taxon>Archelosauria</taxon>
        <taxon>Archosauria</taxon>
        <taxon>Dinosauria</taxon>
        <taxon>Saurischia</taxon>
        <taxon>Theropoda</taxon>
        <taxon>Coelurosauria</taxon>
        <taxon>Aves</taxon>
        <taxon>Neognathae</taxon>
        <taxon>Neoaves</taxon>
        <taxon>Telluraves</taxon>
        <taxon>Australaves</taxon>
        <taxon>Passeriformes</taxon>
        <taxon>Pipridae</taxon>
        <taxon>Pipra</taxon>
    </lineage>
</organism>
<dbReference type="Proteomes" id="UP000504627">
    <property type="component" value="Unplaced"/>
</dbReference>
<feature type="region of interest" description="Disordered" evidence="2">
    <location>
        <begin position="380"/>
        <end position="402"/>
    </location>
</feature>
<evidence type="ECO:0000313" key="5">
    <source>
        <dbReference type="RefSeq" id="XP_039241905.1"/>
    </source>
</evidence>
<evidence type="ECO:0000259" key="3">
    <source>
        <dbReference type="Pfam" id="PF14661"/>
    </source>
</evidence>
<dbReference type="Pfam" id="PF14661">
    <property type="entry name" value="HAUS6_N"/>
    <property type="match status" value="1"/>
</dbReference>
<proteinExistence type="predicted"/>
<accession>A0A7R5KMW4</accession>
<dbReference type="GO" id="GO:0008017">
    <property type="term" value="F:microtubule binding"/>
    <property type="evidence" value="ECO:0007669"/>
    <property type="project" value="TreeGrafter"/>
</dbReference>
<dbReference type="AlphaFoldDB" id="A0A7R5KMW4"/>
<feature type="coiled-coil region" evidence="1">
    <location>
        <begin position="174"/>
        <end position="201"/>
    </location>
</feature>
<dbReference type="PANTHER" id="PTHR16151">
    <property type="entry name" value="HAUS AUGMIN-LIKE COMPLEX SUBUNIT 6"/>
    <property type="match status" value="1"/>
</dbReference>
<reference evidence="5" key="1">
    <citation type="submission" date="2025-08" db="UniProtKB">
        <authorList>
            <consortium name="RefSeq"/>
        </authorList>
    </citation>
    <scope>IDENTIFICATION</scope>
    <source>
        <tissue evidence="5">Muscle</tissue>
    </source>
</reference>
<dbReference type="GeneID" id="113998777"/>
<protein>
    <submittedName>
        <fullName evidence="5">HAUS augmin-like complex subunit 6</fullName>
    </submittedName>
</protein>
<dbReference type="PANTHER" id="PTHR16151:SF2">
    <property type="entry name" value="HAUS AUGMIN-LIKE COMPLEX SUBUNIT 6"/>
    <property type="match status" value="1"/>
</dbReference>
<evidence type="ECO:0000256" key="2">
    <source>
        <dbReference type="SAM" id="MobiDB-lite"/>
    </source>
</evidence>
<name>A0A7R5KMW4_9PASS</name>
<dbReference type="GO" id="GO:1990498">
    <property type="term" value="C:mitotic spindle microtubule"/>
    <property type="evidence" value="ECO:0007669"/>
    <property type="project" value="TreeGrafter"/>
</dbReference>
<dbReference type="GO" id="GO:0070652">
    <property type="term" value="C:HAUS complex"/>
    <property type="evidence" value="ECO:0007669"/>
    <property type="project" value="InterPro"/>
</dbReference>
<keyword evidence="4" id="KW-1185">Reference proteome</keyword>
<sequence>MAHVWEKDHLWLYLLALGFDPNKCPEDVNVGRHMFDKPNPKAFAVVALFLFTKLDKDRAQETFRNYVLGVETSLQFRKQCCNWLGEISPPGKSCLPKITPSSLLSPTGPKFVHLVYWFARYVMIEDMKKFSVGTCIPFAEAVRLRPEDMDIAKARHRVGYNKLLQILQKEDIVIQEYGKKAQVLVKEIEETESEYAVMQIQSLRMKQNDQNKSDTVERIEKVRSMWTLIMEMLTSLKKDKEVVDSILENCAHQCILDGTDVVLRVPGLLAHRIENDETFTENVYEDGKLKFLAVMHVLNETLRMLRDEHCQSELKELHRIENMVKSCNKLLQNLNTKRLEREHQHCVSVCESIFRKEEDWEMKWKTLLGHHPFNSIFKEDLEPSSTASPPQSPSLPEEDKDSDLHQYLASISGIFDSLNKEPCEKDEGALETMMDKSSSPPKWISSVLLKLLEAPENRDLLIKNNLHMETCGGNKKPVPPQILKNGKEEFLISEMQENSGQDVTLPKTPVEKEDLLEKARDELAEEIAKTVMSESPDSDEDKGMSLDDLISSLCFNPFITRKEIPRTPENLHKKS</sequence>
<keyword evidence="1" id="KW-0175">Coiled coil</keyword>
<dbReference type="RefSeq" id="XP_039241905.1">
    <property type="nucleotide sequence ID" value="XM_039385971.1"/>
</dbReference>
<feature type="domain" description="HAUS augmin-like complex subunit 6 N-terminal" evidence="3">
    <location>
        <begin position="10"/>
        <end position="227"/>
    </location>
</feature>
<dbReference type="InParanoid" id="A0A7R5KMW4"/>
<evidence type="ECO:0000256" key="1">
    <source>
        <dbReference type="SAM" id="Coils"/>
    </source>
</evidence>
<dbReference type="GO" id="GO:0051225">
    <property type="term" value="P:spindle assembly"/>
    <property type="evidence" value="ECO:0007669"/>
    <property type="project" value="InterPro"/>
</dbReference>